<dbReference type="PANTHER" id="PTHR37804:SF1">
    <property type="entry name" value="CDAA REGULATORY PROTEIN CDAR"/>
    <property type="match status" value="1"/>
</dbReference>
<dbReference type="Gene3D" id="2.170.120.30">
    <property type="match status" value="1"/>
</dbReference>
<feature type="region of interest" description="Disordered" evidence="1">
    <location>
        <begin position="325"/>
        <end position="346"/>
    </location>
</feature>
<evidence type="ECO:0000313" key="4">
    <source>
        <dbReference type="Proteomes" id="UP000316238"/>
    </source>
</evidence>
<evidence type="ECO:0000313" key="3">
    <source>
        <dbReference type="EMBL" id="TAA75896.1"/>
    </source>
</evidence>
<keyword evidence="2" id="KW-0472">Membrane</keyword>
<dbReference type="AlphaFoldDB" id="A0A521G4E4"/>
<gene>
    <name evidence="3" type="ORF">CDV28_10218</name>
</gene>
<dbReference type="Proteomes" id="UP000316238">
    <property type="component" value="Unassembled WGS sequence"/>
</dbReference>
<evidence type="ECO:0000256" key="2">
    <source>
        <dbReference type="SAM" id="Phobius"/>
    </source>
</evidence>
<dbReference type="Pfam" id="PF07949">
    <property type="entry name" value="YbbR"/>
    <property type="match status" value="2"/>
</dbReference>
<feature type="transmembrane region" description="Helical" evidence="2">
    <location>
        <begin position="27"/>
        <end position="47"/>
    </location>
</feature>
<dbReference type="InterPro" id="IPR012505">
    <property type="entry name" value="YbbR"/>
</dbReference>
<name>A0A521G4E4_9BACT</name>
<dbReference type="Gene3D" id="2.170.120.40">
    <property type="entry name" value="YbbR-like domain"/>
    <property type="match status" value="1"/>
</dbReference>
<evidence type="ECO:0000256" key="1">
    <source>
        <dbReference type="SAM" id="MobiDB-lite"/>
    </source>
</evidence>
<proteinExistence type="predicted"/>
<feature type="compositionally biased region" description="Basic and acidic residues" evidence="1">
    <location>
        <begin position="327"/>
        <end position="340"/>
    </location>
</feature>
<dbReference type="InterPro" id="IPR053154">
    <property type="entry name" value="c-di-AMP_regulator"/>
</dbReference>
<organism evidence="3 4">
    <name type="scientific">Candidatus Electronema aureum</name>
    <dbReference type="NCBI Taxonomy" id="2005002"/>
    <lineage>
        <taxon>Bacteria</taxon>
        <taxon>Pseudomonadati</taxon>
        <taxon>Thermodesulfobacteriota</taxon>
        <taxon>Desulfobulbia</taxon>
        <taxon>Desulfobulbales</taxon>
        <taxon>Desulfobulbaceae</taxon>
        <taxon>Candidatus Electronema</taxon>
    </lineage>
</organism>
<dbReference type="PANTHER" id="PTHR37804">
    <property type="entry name" value="CDAA REGULATORY PROTEIN CDAR"/>
    <property type="match status" value="1"/>
</dbReference>
<dbReference type="EMBL" id="NQJD01000002">
    <property type="protein sequence ID" value="TAA75896.1"/>
    <property type="molecule type" value="Genomic_DNA"/>
</dbReference>
<accession>A0A521G4E4</accession>
<keyword evidence="2" id="KW-1133">Transmembrane helix</keyword>
<keyword evidence="2" id="KW-0812">Transmembrane</keyword>
<keyword evidence="4" id="KW-1185">Reference proteome</keyword>
<reference evidence="3" key="1">
    <citation type="submission" date="2017-07" db="EMBL/GenBank/DDBJ databases">
        <title>The cable genome - Insights into the physiology and evolution of filamentous bacteria capable of sulfide oxidation via long distance electron transfer.</title>
        <authorList>
            <person name="Thorup C."/>
            <person name="Bjerg J.T."/>
            <person name="Schreiber L."/>
            <person name="Nielsen L.P."/>
            <person name="Kjeldsen K.U."/>
            <person name="Boesen T."/>
            <person name="Boggild A."/>
            <person name="Meysman F."/>
            <person name="Geelhoed J."/>
            <person name="Schramm A."/>
        </authorList>
    </citation>
    <scope>NUCLEOTIDE SEQUENCE [LARGE SCALE GENOMIC DNA]</scope>
    <source>
        <strain evidence="3">GS</strain>
    </source>
</reference>
<comment type="caution">
    <text evidence="3">The sequence shown here is derived from an EMBL/GenBank/DDBJ whole genome shotgun (WGS) entry which is preliminary data.</text>
</comment>
<protein>
    <submittedName>
        <fullName evidence="3">YbbR-like protein</fullName>
    </submittedName>
</protein>
<sequence>MDQKKTSLVNPSAIHFLQNSKKRCKEFLLLFVSLSLGILIWFLVVGADQMAMTLTVPIEFLNLPKNLVIYNQYQKEVNVTLSGPRSIMQEMRSRTLSLPIDLVGAVPDTVVLNTDTLQLPLPGGVSVVRMQPASISLSIDELVQKQIPITAATEGKVAPGYTLQEISLNPDNILVSGPKTLLERQQALKTYVIPLEGMTRSATVPVHLALSPELMSLIGETTVAVKITVKEKFVEKIIHSIPVSARDAMGPVVLKPDVISVFASIPESLLSDTLAQPMLFRASVYVGSGELPRTAPVEVFAATMPGHEPTVIKSYTPQEVEILLPDNKPEPAKLKQETKKENRKKK</sequence>